<evidence type="ECO:0000256" key="1">
    <source>
        <dbReference type="SAM" id="MobiDB-lite"/>
    </source>
</evidence>
<name>A0A445MDQ5_ENSVE</name>
<gene>
    <name evidence="2" type="ORF">BHM03_00012860</name>
</gene>
<sequence length="166" mass="18631">NLSIIGLTEDQATQLLYAFWIQANRADNKPSDFQAIAHSFSLTLISLHLKVSVYHMYWFEISSCTVRYGQYIPVRPDTGTRTTRYRVVPSNPKSPCVRRAVWDERGEATPRSCVGRGDASFLVRNEQGEATPHPALPRSCVGKERRGAASSPRSLVASFSREARLF</sequence>
<protein>
    <submittedName>
        <fullName evidence="2">Uncharacterized protein</fullName>
    </submittedName>
</protein>
<proteinExistence type="predicted"/>
<dbReference type="PANTHER" id="PTHR46087">
    <property type="entry name" value="PUTATIVE, EXPRESSED-RELATED"/>
    <property type="match status" value="1"/>
</dbReference>
<feature type="non-terminal residue" evidence="2">
    <location>
        <position position="1"/>
    </location>
</feature>
<dbReference type="PANTHER" id="PTHR46087:SF11">
    <property type="entry name" value="PROTEIN SEMI-ROLLED LEAF 2"/>
    <property type="match status" value="1"/>
</dbReference>
<evidence type="ECO:0000313" key="2">
    <source>
        <dbReference type="EMBL" id="RZR72353.1"/>
    </source>
</evidence>
<dbReference type="Proteomes" id="UP000290560">
    <property type="component" value="Unassembled WGS sequence"/>
</dbReference>
<organism evidence="2">
    <name type="scientific">Ensete ventricosum</name>
    <name type="common">Abyssinian banana</name>
    <name type="synonym">Musa ensete</name>
    <dbReference type="NCBI Taxonomy" id="4639"/>
    <lineage>
        <taxon>Eukaryota</taxon>
        <taxon>Viridiplantae</taxon>
        <taxon>Streptophyta</taxon>
        <taxon>Embryophyta</taxon>
        <taxon>Tracheophyta</taxon>
        <taxon>Spermatophyta</taxon>
        <taxon>Magnoliopsida</taxon>
        <taxon>Liliopsida</taxon>
        <taxon>Zingiberales</taxon>
        <taxon>Musaceae</taxon>
        <taxon>Ensete</taxon>
    </lineage>
</organism>
<feature type="region of interest" description="Disordered" evidence="1">
    <location>
        <begin position="143"/>
        <end position="166"/>
    </location>
</feature>
<dbReference type="EMBL" id="KV875671">
    <property type="protein sequence ID" value="RZR72353.1"/>
    <property type="molecule type" value="Genomic_DNA"/>
</dbReference>
<reference evidence="2" key="1">
    <citation type="journal article" date="2018" name="Data Brief">
        <title>Genome sequence data from 17 accessions of Ensete ventricosum, a staple food crop for millions in Ethiopia.</title>
        <authorList>
            <person name="Yemataw Z."/>
            <person name="Muzemil S."/>
            <person name="Ambachew D."/>
            <person name="Tripathi L."/>
            <person name="Tesfaye K."/>
            <person name="Chala A."/>
            <person name="Farbos A."/>
            <person name="O'Neill P."/>
            <person name="Moore K."/>
            <person name="Grant M."/>
            <person name="Studholme D.J."/>
        </authorList>
    </citation>
    <scope>NUCLEOTIDE SEQUENCE [LARGE SCALE GENOMIC DNA]</scope>
    <source>
        <tissue evidence="2">Leaf</tissue>
    </source>
</reference>
<dbReference type="InterPro" id="IPR055296">
    <property type="entry name" value="SRL2-like"/>
</dbReference>
<dbReference type="AlphaFoldDB" id="A0A445MDQ5"/>
<accession>A0A445MDQ5</accession>